<evidence type="ECO:0000313" key="3">
    <source>
        <dbReference type="Proteomes" id="UP000800094"/>
    </source>
</evidence>
<feature type="region of interest" description="Disordered" evidence="1">
    <location>
        <begin position="44"/>
        <end position="92"/>
    </location>
</feature>
<keyword evidence="3" id="KW-1185">Reference proteome</keyword>
<evidence type="ECO:0000256" key="1">
    <source>
        <dbReference type="SAM" id="MobiDB-lite"/>
    </source>
</evidence>
<name>A0A6A6I6Q7_9PLEO</name>
<feature type="compositionally biased region" description="Low complexity" evidence="1">
    <location>
        <begin position="67"/>
        <end position="76"/>
    </location>
</feature>
<reference evidence="2" key="1">
    <citation type="journal article" date="2020" name="Stud. Mycol.">
        <title>101 Dothideomycetes genomes: a test case for predicting lifestyles and emergence of pathogens.</title>
        <authorList>
            <person name="Haridas S."/>
            <person name="Albert R."/>
            <person name="Binder M."/>
            <person name="Bloem J."/>
            <person name="Labutti K."/>
            <person name="Salamov A."/>
            <person name="Andreopoulos B."/>
            <person name="Baker S."/>
            <person name="Barry K."/>
            <person name="Bills G."/>
            <person name="Bluhm B."/>
            <person name="Cannon C."/>
            <person name="Castanera R."/>
            <person name="Culley D."/>
            <person name="Daum C."/>
            <person name="Ezra D."/>
            <person name="Gonzalez J."/>
            <person name="Henrissat B."/>
            <person name="Kuo A."/>
            <person name="Liang C."/>
            <person name="Lipzen A."/>
            <person name="Lutzoni F."/>
            <person name="Magnuson J."/>
            <person name="Mondo S."/>
            <person name="Nolan M."/>
            <person name="Ohm R."/>
            <person name="Pangilinan J."/>
            <person name="Park H.-J."/>
            <person name="Ramirez L."/>
            <person name="Alfaro M."/>
            <person name="Sun H."/>
            <person name="Tritt A."/>
            <person name="Yoshinaga Y."/>
            <person name="Zwiers L.-H."/>
            <person name="Turgeon B."/>
            <person name="Goodwin S."/>
            <person name="Spatafora J."/>
            <person name="Crous P."/>
            <person name="Grigoriev I."/>
        </authorList>
    </citation>
    <scope>NUCLEOTIDE SEQUENCE</scope>
    <source>
        <strain evidence="2">CBS 122368</strain>
    </source>
</reference>
<proteinExistence type="predicted"/>
<protein>
    <submittedName>
        <fullName evidence="2">Uncharacterized protein</fullName>
    </submittedName>
</protein>
<dbReference type="AlphaFoldDB" id="A0A6A6I6Q7"/>
<gene>
    <name evidence="2" type="ORF">BU26DRAFT_522302</name>
</gene>
<accession>A0A6A6I6Q7</accession>
<dbReference type="Proteomes" id="UP000800094">
    <property type="component" value="Unassembled WGS sequence"/>
</dbReference>
<sequence length="92" mass="10286">MSNGLRLRDMKTQQRRLRSCSPTNNYLQYRNTVLKRANILSRRHRSAPLLPRPGRNMVRGYNPAADSPKPSSLNSSPPCPTPLADRASPTAS</sequence>
<feature type="compositionally biased region" description="Basic and acidic residues" evidence="1">
    <location>
        <begin position="1"/>
        <end position="12"/>
    </location>
</feature>
<dbReference type="GeneID" id="54583085"/>
<organism evidence="2 3">
    <name type="scientific">Trematosphaeria pertusa</name>
    <dbReference type="NCBI Taxonomy" id="390896"/>
    <lineage>
        <taxon>Eukaryota</taxon>
        <taxon>Fungi</taxon>
        <taxon>Dikarya</taxon>
        <taxon>Ascomycota</taxon>
        <taxon>Pezizomycotina</taxon>
        <taxon>Dothideomycetes</taxon>
        <taxon>Pleosporomycetidae</taxon>
        <taxon>Pleosporales</taxon>
        <taxon>Massarineae</taxon>
        <taxon>Trematosphaeriaceae</taxon>
        <taxon>Trematosphaeria</taxon>
    </lineage>
</organism>
<dbReference type="EMBL" id="ML987201">
    <property type="protein sequence ID" value="KAF2245203.1"/>
    <property type="molecule type" value="Genomic_DNA"/>
</dbReference>
<dbReference type="OrthoDB" id="10623597at2759"/>
<evidence type="ECO:0000313" key="2">
    <source>
        <dbReference type="EMBL" id="KAF2245203.1"/>
    </source>
</evidence>
<feature type="region of interest" description="Disordered" evidence="1">
    <location>
        <begin position="1"/>
        <end position="23"/>
    </location>
</feature>
<dbReference type="RefSeq" id="XP_033680207.1">
    <property type="nucleotide sequence ID" value="XM_033829755.1"/>
</dbReference>